<name>A0AAE0XE09_9GAST</name>
<evidence type="ECO:0000313" key="2">
    <source>
        <dbReference type="Proteomes" id="UP001283361"/>
    </source>
</evidence>
<evidence type="ECO:0000313" key="1">
    <source>
        <dbReference type="EMBL" id="KAK3691274.1"/>
    </source>
</evidence>
<gene>
    <name evidence="1" type="ORF">RRG08_052258</name>
</gene>
<proteinExistence type="predicted"/>
<comment type="caution">
    <text evidence="1">The sequence shown here is derived from an EMBL/GenBank/DDBJ whole genome shotgun (WGS) entry which is preliminary data.</text>
</comment>
<dbReference type="AlphaFoldDB" id="A0AAE0XE09"/>
<reference evidence="1" key="1">
    <citation type="journal article" date="2023" name="G3 (Bethesda)">
        <title>A reference genome for the long-term kleptoplast-retaining sea slug Elysia crispata morphotype clarki.</title>
        <authorList>
            <person name="Eastman K.E."/>
            <person name="Pendleton A.L."/>
            <person name="Shaikh M.A."/>
            <person name="Suttiyut T."/>
            <person name="Ogas R."/>
            <person name="Tomko P."/>
            <person name="Gavelis G."/>
            <person name="Widhalm J.R."/>
            <person name="Wisecaver J.H."/>
        </authorList>
    </citation>
    <scope>NUCLEOTIDE SEQUENCE</scope>
    <source>
        <strain evidence="1">ECLA1</strain>
    </source>
</reference>
<keyword evidence="2" id="KW-1185">Reference proteome</keyword>
<dbReference type="Proteomes" id="UP001283361">
    <property type="component" value="Unassembled WGS sequence"/>
</dbReference>
<dbReference type="EMBL" id="JAWDGP010008096">
    <property type="protein sequence ID" value="KAK3691274.1"/>
    <property type="molecule type" value="Genomic_DNA"/>
</dbReference>
<organism evidence="1 2">
    <name type="scientific">Elysia crispata</name>
    <name type="common">lettuce slug</name>
    <dbReference type="NCBI Taxonomy" id="231223"/>
    <lineage>
        <taxon>Eukaryota</taxon>
        <taxon>Metazoa</taxon>
        <taxon>Spiralia</taxon>
        <taxon>Lophotrochozoa</taxon>
        <taxon>Mollusca</taxon>
        <taxon>Gastropoda</taxon>
        <taxon>Heterobranchia</taxon>
        <taxon>Euthyneura</taxon>
        <taxon>Panpulmonata</taxon>
        <taxon>Sacoglossa</taxon>
        <taxon>Placobranchoidea</taxon>
        <taxon>Plakobranchidae</taxon>
        <taxon>Elysia</taxon>
    </lineage>
</organism>
<protein>
    <submittedName>
        <fullName evidence="1">Uncharacterized protein</fullName>
    </submittedName>
</protein>
<accession>A0AAE0XE09</accession>
<sequence>MVAGRRAANCFIDTYGEVSSIQVPDERKREIHKEIKEHQVQPNPPDYMNIPFNARELEDALKALKDKKSPGPDKITNEMLKDMGPKANFQDKCHTLAVWPLLDRCHEKLLTQAAKFKRLSGHPMEKRMYQPTRGRLSRENFVHQSRCLDKDIETSSNKTPKRFPSALRSLPGAKKDISLSKAGSPMATSNFYLPFIRLSLNYCPCRLSPVSHAGSLCDGHVISRPIQLLSESVSLTLFEDRCEENKYRSRSVWMGEPAGIFTRALVNLAMEVFGWESLLDYSSGPWLTSQWKCLDGRACWDIHQGLG</sequence>